<comment type="caution">
    <text evidence="1">The sequence shown here is derived from an EMBL/GenBank/DDBJ whole genome shotgun (WGS) entry which is preliminary data.</text>
</comment>
<organism evidence="1 2">
    <name type="scientific">Methanohalophilus portucalensis FDF-1</name>
    <dbReference type="NCBI Taxonomy" id="523843"/>
    <lineage>
        <taxon>Archaea</taxon>
        <taxon>Methanobacteriati</taxon>
        <taxon>Methanobacteriota</taxon>
        <taxon>Stenosarchaea group</taxon>
        <taxon>Methanomicrobia</taxon>
        <taxon>Methanosarcinales</taxon>
        <taxon>Methanosarcinaceae</taxon>
        <taxon>Methanohalophilus</taxon>
    </lineage>
</organism>
<name>A0A1L9C5W8_9EURY</name>
<dbReference type="AlphaFoldDB" id="A0A1L9C5W8"/>
<dbReference type="EMBL" id="JWTK01000002">
    <property type="protein sequence ID" value="OJH49940.1"/>
    <property type="molecule type" value="Genomic_DNA"/>
</dbReference>
<gene>
    <name evidence="1" type="ORF">MPF_0734</name>
</gene>
<accession>A0A1L9C5W8</accession>
<proteinExistence type="predicted"/>
<dbReference type="Proteomes" id="UP000185713">
    <property type="component" value="Unassembled WGS sequence"/>
</dbReference>
<evidence type="ECO:0000313" key="1">
    <source>
        <dbReference type="EMBL" id="OJH49940.1"/>
    </source>
</evidence>
<reference evidence="1 2" key="1">
    <citation type="submission" date="2014-12" db="EMBL/GenBank/DDBJ databases">
        <title>The genome sequence of Methanohalophilus portucalensis strain FDF1.</title>
        <authorList>
            <person name="Lai M.-C."/>
            <person name="Lai S.-J."/>
        </authorList>
    </citation>
    <scope>NUCLEOTIDE SEQUENCE [LARGE SCALE GENOMIC DNA]</scope>
    <source>
        <strain evidence="1 2">FDF-1</strain>
    </source>
</reference>
<protein>
    <submittedName>
        <fullName evidence="1">Uncharacterized protein</fullName>
    </submittedName>
</protein>
<sequence>MLLKHAAQRAGIKKDQISFNIKEKKVIPEG</sequence>
<evidence type="ECO:0000313" key="2">
    <source>
        <dbReference type="Proteomes" id="UP000185713"/>
    </source>
</evidence>